<sequence length="347" mass="39739">MKNIHFIYFQLFVFTSIPFAHGQRIEEEKYVCIGGIEQWVTIQGEDASKPIILFIHGGPGSTQSQFEKNMYANWTKDFILVHWDQRGAGRTYGRNAPEELNEAYLINHPLSVETMTNDGIELTQYLLDHLNKKKVILLASSWGSVLATKMAINKPDLFHAYIGHSQIVNFLKNIQDAYETVFTLASDNKDNEAMEMLKSFGKPPYEDAKNYGKLLRIIKKYEAKRETPAPASWFQIAADYDNEKDSEDRYNGDDYSFVNLVGHKKLGLKSMVAGIDFSEDALHFKIPIFLIQGEGDILTSRNLSKPYFDKITAPNKAYFLLPKAAHGFNQSVLDKQYELITKYLYME</sequence>
<evidence type="ECO:0000259" key="11">
    <source>
        <dbReference type="Pfam" id="PF00561"/>
    </source>
</evidence>
<dbReference type="SUPFAM" id="SSF53474">
    <property type="entry name" value="alpha/beta-Hydrolases"/>
    <property type="match status" value="1"/>
</dbReference>
<accession>A0A0H4P800</accession>
<evidence type="ECO:0000256" key="1">
    <source>
        <dbReference type="ARBA" id="ARBA00001585"/>
    </source>
</evidence>
<dbReference type="STRING" id="320787.CA2015_1127"/>
<evidence type="ECO:0000256" key="10">
    <source>
        <dbReference type="ARBA" id="ARBA00029605"/>
    </source>
</evidence>
<dbReference type="KEGG" id="camu:CA2015_1127"/>
<dbReference type="RefSeq" id="WP_169786463.1">
    <property type="nucleotide sequence ID" value="NZ_CP012040.1"/>
</dbReference>
<dbReference type="InterPro" id="IPR005944">
    <property type="entry name" value="Pro_iminopeptidase"/>
</dbReference>
<evidence type="ECO:0000256" key="5">
    <source>
        <dbReference type="ARBA" id="ARBA00021843"/>
    </source>
</evidence>
<dbReference type="GO" id="GO:0004177">
    <property type="term" value="F:aminopeptidase activity"/>
    <property type="evidence" value="ECO:0007669"/>
    <property type="project" value="UniProtKB-KW"/>
</dbReference>
<evidence type="ECO:0000256" key="2">
    <source>
        <dbReference type="ARBA" id="ARBA00004496"/>
    </source>
</evidence>
<dbReference type="GO" id="GO:0006508">
    <property type="term" value="P:proteolysis"/>
    <property type="evidence" value="ECO:0007669"/>
    <property type="project" value="UniProtKB-KW"/>
</dbReference>
<dbReference type="Proteomes" id="UP000036520">
    <property type="component" value="Chromosome"/>
</dbReference>
<keyword evidence="13" id="KW-1185">Reference proteome</keyword>
<keyword evidence="6" id="KW-0031">Aminopeptidase</keyword>
<proteinExistence type="inferred from homology"/>
<dbReference type="EC" id="3.4.11.5" evidence="4"/>
<keyword evidence="9" id="KW-0378">Hydrolase</keyword>
<dbReference type="AlphaFoldDB" id="A0A0H4P800"/>
<dbReference type="EMBL" id="CP012040">
    <property type="protein sequence ID" value="AKP50576.1"/>
    <property type="molecule type" value="Genomic_DNA"/>
</dbReference>
<evidence type="ECO:0000256" key="9">
    <source>
        <dbReference type="ARBA" id="ARBA00022801"/>
    </source>
</evidence>
<evidence type="ECO:0000313" key="13">
    <source>
        <dbReference type="Proteomes" id="UP000036520"/>
    </source>
</evidence>
<reference evidence="12 13" key="1">
    <citation type="submission" date="2015-07" db="EMBL/GenBank/DDBJ databases">
        <authorList>
            <person name="Kim K.M."/>
        </authorList>
    </citation>
    <scope>NUCLEOTIDE SEQUENCE [LARGE SCALE GENOMIC DNA]</scope>
    <source>
        <strain evidence="12 13">KCTC 12363</strain>
    </source>
</reference>
<evidence type="ECO:0000256" key="3">
    <source>
        <dbReference type="ARBA" id="ARBA00010088"/>
    </source>
</evidence>
<protein>
    <recommendedName>
        <fullName evidence="5">Proline iminopeptidase</fullName>
        <ecNumber evidence="4">3.4.11.5</ecNumber>
    </recommendedName>
    <alternativeName>
        <fullName evidence="10">Prolyl aminopeptidase</fullName>
    </alternativeName>
</protein>
<evidence type="ECO:0000256" key="4">
    <source>
        <dbReference type="ARBA" id="ARBA00012568"/>
    </source>
</evidence>
<evidence type="ECO:0000256" key="8">
    <source>
        <dbReference type="ARBA" id="ARBA00022670"/>
    </source>
</evidence>
<dbReference type="PATRIC" id="fig|320787.5.peg.1250"/>
<dbReference type="GO" id="GO:0005737">
    <property type="term" value="C:cytoplasm"/>
    <property type="evidence" value="ECO:0007669"/>
    <property type="project" value="UniProtKB-SubCell"/>
</dbReference>
<dbReference type="InterPro" id="IPR029058">
    <property type="entry name" value="AB_hydrolase_fold"/>
</dbReference>
<evidence type="ECO:0000313" key="12">
    <source>
        <dbReference type="EMBL" id="AKP50576.1"/>
    </source>
</evidence>
<keyword evidence="8" id="KW-0645">Protease</keyword>
<comment type="subcellular location">
    <subcellularLocation>
        <location evidence="2">Cytoplasm</location>
    </subcellularLocation>
</comment>
<dbReference type="PANTHER" id="PTHR43722:SF1">
    <property type="entry name" value="PROLINE IMINOPEPTIDASE"/>
    <property type="match status" value="1"/>
</dbReference>
<comment type="catalytic activity">
    <reaction evidence="1">
        <text>Release of N-terminal proline from a peptide.</text>
        <dbReference type="EC" id="3.4.11.5"/>
    </reaction>
</comment>
<dbReference type="InterPro" id="IPR002410">
    <property type="entry name" value="Peptidase_S33"/>
</dbReference>
<dbReference type="PRINTS" id="PR00793">
    <property type="entry name" value="PROAMNOPTASE"/>
</dbReference>
<comment type="similarity">
    <text evidence="3">Belongs to the peptidase S33 family.</text>
</comment>
<keyword evidence="7" id="KW-0963">Cytoplasm</keyword>
<dbReference type="Pfam" id="PF00561">
    <property type="entry name" value="Abhydrolase_1"/>
    <property type="match status" value="1"/>
</dbReference>
<organism evidence="12 13">
    <name type="scientific">Cyclobacterium amurskyense</name>
    <dbReference type="NCBI Taxonomy" id="320787"/>
    <lineage>
        <taxon>Bacteria</taxon>
        <taxon>Pseudomonadati</taxon>
        <taxon>Bacteroidota</taxon>
        <taxon>Cytophagia</taxon>
        <taxon>Cytophagales</taxon>
        <taxon>Cyclobacteriaceae</taxon>
        <taxon>Cyclobacterium</taxon>
    </lineage>
</organism>
<dbReference type="PANTHER" id="PTHR43722">
    <property type="entry name" value="PROLINE IMINOPEPTIDASE"/>
    <property type="match status" value="1"/>
</dbReference>
<feature type="domain" description="AB hydrolase-1" evidence="11">
    <location>
        <begin position="50"/>
        <end position="326"/>
    </location>
</feature>
<gene>
    <name evidence="12" type="ORF">CA2015_1127</name>
</gene>
<evidence type="ECO:0000256" key="7">
    <source>
        <dbReference type="ARBA" id="ARBA00022490"/>
    </source>
</evidence>
<name>A0A0H4P800_9BACT</name>
<dbReference type="Gene3D" id="3.40.50.1820">
    <property type="entry name" value="alpha/beta hydrolase"/>
    <property type="match status" value="1"/>
</dbReference>
<dbReference type="InterPro" id="IPR000073">
    <property type="entry name" value="AB_hydrolase_1"/>
</dbReference>
<evidence type="ECO:0000256" key="6">
    <source>
        <dbReference type="ARBA" id="ARBA00022438"/>
    </source>
</evidence>